<dbReference type="Gene3D" id="2.40.170.20">
    <property type="entry name" value="TonB-dependent receptor, beta-barrel domain"/>
    <property type="match status" value="2"/>
</dbReference>
<keyword evidence="3 11" id="KW-1134">Transmembrane beta strand</keyword>
<dbReference type="PANTHER" id="PTHR32552:SF81">
    <property type="entry name" value="TONB-DEPENDENT OUTER MEMBRANE RECEPTOR"/>
    <property type="match status" value="1"/>
</dbReference>
<keyword evidence="4" id="KW-0410">Iron transport</keyword>
<dbReference type="SUPFAM" id="SSF56935">
    <property type="entry name" value="Porins"/>
    <property type="match status" value="1"/>
</dbReference>
<proteinExistence type="inferred from homology"/>
<protein>
    <submittedName>
        <fullName evidence="16">TonB-dependent receptor</fullName>
    </submittedName>
</protein>
<evidence type="ECO:0000313" key="17">
    <source>
        <dbReference type="Proteomes" id="UP001161422"/>
    </source>
</evidence>
<dbReference type="PROSITE" id="PS52016">
    <property type="entry name" value="TONB_DEPENDENT_REC_3"/>
    <property type="match status" value="1"/>
</dbReference>
<feature type="domain" description="TonB-dependent receptor plug" evidence="15">
    <location>
        <begin position="56"/>
        <end position="163"/>
    </location>
</feature>
<dbReference type="Pfam" id="PF00593">
    <property type="entry name" value="TonB_dep_Rec_b-barrel"/>
    <property type="match status" value="1"/>
</dbReference>
<evidence type="ECO:0000256" key="4">
    <source>
        <dbReference type="ARBA" id="ARBA00022496"/>
    </source>
</evidence>
<dbReference type="GO" id="GO:0009279">
    <property type="term" value="C:cell outer membrane"/>
    <property type="evidence" value="ECO:0007669"/>
    <property type="project" value="UniProtKB-SubCell"/>
</dbReference>
<dbReference type="PANTHER" id="PTHR32552">
    <property type="entry name" value="FERRICHROME IRON RECEPTOR-RELATED"/>
    <property type="match status" value="1"/>
</dbReference>
<dbReference type="AlphaFoldDB" id="A0AA37RWZ8"/>
<keyword evidence="5 11" id="KW-0812">Transmembrane</keyword>
<evidence type="ECO:0000256" key="9">
    <source>
        <dbReference type="ARBA" id="ARBA00023136"/>
    </source>
</evidence>
<comment type="subcellular location">
    <subcellularLocation>
        <location evidence="1 11">Cell outer membrane</location>
        <topology evidence="1 11">Multi-pass membrane protein</topology>
    </subcellularLocation>
</comment>
<reference evidence="16" key="2">
    <citation type="submission" date="2023-01" db="EMBL/GenBank/DDBJ databases">
        <title>Draft genome sequence of Paraferrimonas sedimenticola strain NBRC 101628.</title>
        <authorList>
            <person name="Sun Q."/>
            <person name="Mori K."/>
        </authorList>
    </citation>
    <scope>NUCLEOTIDE SEQUENCE</scope>
    <source>
        <strain evidence="16">NBRC 101628</strain>
    </source>
</reference>
<keyword evidence="8 12" id="KW-0798">TonB box</keyword>
<evidence type="ECO:0000256" key="3">
    <source>
        <dbReference type="ARBA" id="ARBA00022452"/>
    </source>
</evidence>
<comment type="caution">
    <text evidence="16">The sequence shown here is derived from an EMBL/GenBank/DDBJ whole genome shotgun (WGS) entry which is preliminary data.</text>
</comment>
<keyword evidence="2 11" id="KW-0813">Transport</keyword>
<dbReference type="InterPro" id="IPR012910">
    <property type="entry name" value="Plug_dom"/>
</dbReference>
<evidence type="ECO:0000256" key="2">
    <source>
        <dbReference type="ARBA" id="ARBA00022448"/>
    </source>
</evidence>
<dbReference type="InterPro" id="IPR036942">
    <property type="entry name" value="Beta-barrel_TonB_sf"/>
</dbReference>
<evidence type="ECO:0000256" key="8">
    <source>
        <dbReference type="ARBA" id="ARBA00023077"/>
    </source>
</evidence>
<keyword evidence="17" id="KW-1185">Reference proteome</keyword>
<dbReference type="RefSeq" id="WP_095504173.1">
    <property type="nucleotide sequence ID" value="NZ_BSNC01000005.1"/>
</dbReference>
<dbReference type="CDD" id="cd01347">
    <property type="entry name" value="ligand_gated_channel"/>
    <property type="match status" value="1"/>
</dbReference>
<evidence type="ECO:0000256" key="10">
    <source>
        <dbReference type="ARBA" id="ARBA00023237"/>
    </source>
</evidence>
<name>A0AA37RWZ8_9GAMM</name>
<dbReference type="EMBL" id="BSNC01000005">
    <property type="protein sequence ID" value="GLP96859.1"/>
    <property type="molecule type" value="Genomic_DNA"/>
</dbReference>
<keyword evidence="9 11" id="KW-0472">Membrane</keyword>
<feature type="signal peptide" evidence="13">
    <location>
        <begin position="1"/>
        <end position="33"/>
    </location>
</feature>
<reference evidence="16" key="1">
    <citation type="journal article" date="2014" name="Int. J. Syst. Evol. Microbiol.">
        <title>Complete genome sequence of Corynebacterium casei LMG S-19264T (=DSM 44701T), isolated from a smear-ripened cheese.</title>
        <authorList>
            <consortium name="US DOE Joint Genome Institute (JGI-PGF)"/>
            <person name="Walter F."/>
            <person name="Albersmeier A."/>
            <person name="Kalinowski J."/>
            <person name="Ruckert C."/>
        </authorList>
    </citation>
    <scope>NUCLEOTIDE SEQUENCE</scope>
    <source>
        <strain evidence="16">NBRC 101628</strain>
    </source>
</reference>
<feature type="domain" description="TonB-dependent receptor-like beta-barrel" evidence="14">
    <location>
        <begin position="319"/>
        <end position="761"/>
    </location>
</feature>
<dbReference type="GO" id="GO:0006826">
    <property type="term" value="P:iron ion transport"/>
    <property type="evidence" value="ECO:0007669"/>
    <property type="project" value="UniProtKB-KW"/>
</dbReference>
<evidence type="ECO:0000259" key="15">
    <source>
        <dbReference type="Pfam" id="PF07715"/>
    </source>
</evidence>
<feature type="chain" id="PRO_5041267557" evidence="13">
    <location>
        <begin position="34"/>
        <end position="798"/>
    </location>
</feature>
<dbReference type="InterPro" id="IPR039426">
    <property type="entry name" value="TonB-dep_rcpt-like"/>
</dbReference>
<accession>A0AA37RWZ8</accession>
<keyword evidence="16" id="KW-0675">Receptor</keyword>
<evidence type="ECO:0000256" key="1">
    <source>
        <dbReference type="ARBA" id="ARBA00004571"/>
    </source>
</evidence>
<evidence type="ECO:0000313" key="16">
    <source>
        <dbReference type="EMBL" id="GLP96859.1"/>
    </source>
</evidence>
<evidence type="ECO:0000256" key="7">
    <source>
        <dbReference type="ARBA" id="ARBA00023065"/>
    </source>
</evidence>
<evidence type="ECO:0000256" key="12">
    <source>
        <dbReference type="RuleBase" id="RU003357"/>
    </source>
</evidence>
<comment type="similarity">
    <text evidence="11 12">Belongs to the TonB-dependent receptor family.</text>
</comment>
<sequence length="798" mass="86908">MKQGQNSGAMPLNSLAFAVAAALSLGASPVAFADEAEETKGIEVIEVTAQKRAQSIQEVPIAISAFSNDDIVKLGANNINDLGPATPGMESNNLSVTQPRYTIRGIRTADFGIGSDPAVAVYVDGVYTGRSGSAQLNFNDIERVEILKGPQGTLFGRNAVAGAIHVITKKPMTADNEGNFKVTLGNYNRTKGEGMFNFGISETVGLRLSALIDKSDGYVDRAGGGDALGKEDTRSVRGALLWTPSAATEVIFRAEFDKVDRYGTIIASRNAAIAPADPFGPVATDADGNEMRDLFGTSLEVNHEMESMTFTSITSYRQFDANNLQDDDGSADPRFYFATDNREDNKVFSQEFRLTSNTDGKLDWVTGVNFSHEKAKQQHDVILTGATVDTFILHDSGIPGEMIPNIPAGAGWMGLVGSELGPALPVISEALGYADPNLLLMEIAALNYGKPWLEQTFDEGTFTSAAIFGDLIYSVTDRLDLTFGARYTYDKKDFQIWSQYQNEITFTPGMNAIGIPNVPFGLAFFDQFNGEKQSDSWSKLTPRAVVNFKATDDAMLYASIAQGFKAGGFNSLGQDPAFEPETVWNYEAGWKTSWLDNDIRFNGSVFFWDYKDLQTFKLSGPSGAVPTYNVRNADAEGKGFELEFNWAVTQNFNLLANYGYVDTKYTRYDLFPGEGPEDDITGLPLSSMPKNKVYAAADYNLPLGETGDLAFRFDYSWVDDRVDSSGAGPADRIKAYSISNARITYMPYSGDWQLAAYANNVFDEKYLIGIGGQGAVIGSPTTRRGLPRTMGVEFSLLF</sequence>
<keyword evidence="13" id="KW-0732">Signal</keyword>
<keyword evidence="10 11" id="KW-0998">Cell outer membrane</keyword>
<gene>
    <name evidence="16" type="ORF">GCM10007895_21650</name>
</gene>
<organism evidence="16 17">
    <name type="scientific">Paraferrimonas sedimenticola</name>
    <dbReference type="NCBI Taxonomy" id="375674"/>
    <lineage>
        <taxon>Bacteria</taxon>
        <taxon>Pseudomonadati</taxon>
        <taxon>Pseudomonadota</taxon>
        <taxon>Gammaproteobacteria</taxon>
        <taxon>Alteromonadales</taxon>
        <taxon>Ferrimonadaceae</taxon>
        <taxon>Paraferrimonas</taxon>
    </lineage>
</organism>
<keyword evidence="7" id="KW-0406">Ion transport</keyword>
<evidence type="ECO:0000256" key="6">
    <source>
        <dbReference type="ARBA" id="ARBA00023004"/>
    </source>
</evidence>
<evidence type="ECO:0000256" key="11">
    <source>
        <dbReference type="PROSITE-ProRule" id="PRU01360"/>
    </source>
</evidence>
<dbReference type="Proteomes" id="UP001161422">
    <property type="component" value="Unassembled WGS sequence"/>
</dbReference>
<evidence type="ECO:0000256" key="13">
    <source>
        <dbReference type="SAM" id="SignalP"/>
    </source>
</evidence>
<dbReference type="InterPro" id="IPR000531">
    <property type="entry name" value="Beta-barrel_TonB"/>
</dbReference>
<dbReference type="Pfam" id="PF07715">
    <property type="entry name" value="Plug"/>
    <property type="match status" value="1"/>
</dbReference>
<keyword evidence="6" id="KW-0408">Iron</keyword>
<evidence type="ECO:0000259" key="14">
    <source>
        <dbReference type="Pfam" id="PF00593"/>
    </source>
</evidence>
<evidence type="ECO:0000256" key="5">
    <source>
        <dbReference type="ARBA" id="ARBA00022692"/>
    </source>
</evidence>